<gene>
    <name evidence="1" type="ORF">NDU88_000340</name>
</gene>
<evidence type="ECO:0000313" key="1">
    <source>
        <dbReference type="EMBL" id="KAJ1133868.1"/>
    </source>
</evidence>
<comment type="caution">
    <text evidence="1">The sequence shown here is derived from an EMBL/GenBank/DDBJ whole genome shotgun (WGS) entry which is preliminary data.</text>
</comment>
<name>A0AAV7Q0G6_PLEWA</name>
<keyword evidence="2" id="KW-1185">Reference proteome</keyword>
<organism evidence="1 2">
    <name type="scientific">Pleurodeles waltl</name>
    <name type="common">Iberian ribbed newt</name>
    <dbReference type="NCBI Taxonomy" id="8319"/>
    <lineage>
        <taxon>Eukaryota</taxon>
        <taxon>Metazoa</taxon>
        <taxon>Chordata</taxon>
        <taxon>Craniata</taxon>
        <taxon>Vertebrata</taxon>
        <taxon>Euteleostomi</taxon>
        <taxon>Amphibia</taxon>
        <taxon>Batrachia</taxon>
        <taxon>Caudata</taxon>
        <taxon>Salamandroidea</taxon>
        <taxon>Salamandridae</taxon>
        <taxon>Pleurodelinae</taxon>
        <taxon>Pleurodeles</taxon>
    </lineage>
</organism>
<protein>
    <submittedName>
        <fullName evidence="1">Uncharacterized protein</fullName>
    </submittedName>
</protein>
<dbReference type="AlphaFoldDB" id="A0AAV7Q0G6"/>
<dbReference type="Proteomes" id="UP001066276">
    <property type="component" value="Chromosome 6"/>
</dbReference>
<evidence type="ECO:0000313" key="2">
    <source>
        <dbReference type="Proteomes" id="UP001066276"/>
    </source>
</evidence>
<dbReference type="EMBL" id="JANPWB010000010">
    <property type="protein sequence ID" value="KAJ1133868.1"/>
    <property type="molecule type" value="Genomic_DNA"/>
</dbReference>
<accession>A0AAV7Q0G6</accession>
<sequence length="58" mass="6423">MWTPGAGRSGAGTGRVTLQERFMCALHPPSTCGHLVQGGMTLLELYMYALHHPQHMWT</sequence>
<feature type="non-terminal residue" evidence="1">
    <location>
        <position position="58"/>
    </location>
</feature>
<reference evidence="1" key="1">
    <citation type="journal article" date="2022" name="bioRxiv">
        <title>Sequencing and chromosome-scale assembly of the giantPleurodeles waltlgenome.</title>
        <authorList>
            <person name="Brown T."/>
            <person name="Elewa A."/>
            <person name="Iarovenko S."/>
            <person name="Subramanian E."/>
            <person name="Araus A.J."/>
            <person name="Petzold A."/>
            <person name="Susuki M."/>
            <person name="Suzuki K.-i.T."/>
            <person name="Hayashi T."/>
            <person name="Toyoda A."/>
            <person name="Oliveira C."/>
            <person name="Osipova E."/>
            <person name="Leigh N.D."/>
            <person name="Simon A."/>
            <person name="Yun M.H."/>
        </authorList>
    </citation>
    <scope>NUCLEOTIDE SEQUENCE</scope>
    <source>
        <strain evidence="1">20211129_DDA</strain>
        <tissue evidence="1">Liver</tissue>
    </source>
</reference>
<proteinExistence type="predicted"/>